<accession>A0AAI8VWJ3</accession>
<evidence type="ECO:0000313" key="2">
    <source>
        <dbReference type="Proteomes" id="UP001295740"/>
    </source>
</evidence>
<sequence>MTGNGNRADAPPAVCDPGNVVLLADGTCGSTCTLFCYLLLFQLGIKATVIGGRPTTGPMQAIAGVEGAQIFYMPEISSLASAALILAAKDQQAELQAGNGKNAFSPSDSKMTLQFMMEPANC</sequence>
<dbReference type="PANTHER" id="PTHR37049:SF4">
    <property type="entry name" value="RHODANESE DOMAIN-CONTAINING PROTEIN"/>
    <property type="match status" value="1"/>
</dbReference>
<name>A0AAI8VWJ3_9PEZI</name>
<reference evidence="1" key="1">
    <citation type="submission" date="2023-10" db="EMBL/GenBank/DDBJ databases">
        <authorList>
            <person name="Hackl T."/>
        </authorList>
    </citation>
    <scope>NUCLEOTIDE SEQUENCE</scope>
</reference>
<dbReference type="Proteomes" id="UP001295740">
    <property type="component" value="Unassembled WGS sequence"/>
</dbReference>
<dbReference type="InterPro" id="IPR052766">
    <property type="entry name" value="S41A_metabolite_peptidase"/>
</dbReference>
<gene>
    <name evidence="1" type="ORF">KHLLAP_LOCUS12378</name>
</gene>
<evidence type="ECO:0000313" key="1">
    <source>
        <dbReference type="EMBL" id="CAJ2511910.1"/>
    </source>
</evidence>
<dbReference type="PANTHER" id="PTHR37049">
    <property type="entry name" value="PEPTIDASE S41 FAMILY PROTEIN"/>
    <property type="match status" value="1"/>
</dbReference>
<organism evidence="1 2">
    <name type="scientific">Anthostomella pinea</name>
    <dbReference type="NCBI Taxonomy" id="933095"/>
    <lineage>
        <taxon>Eukaryota</taxon>
        <taxon>Fungi</taxon>
        <taxon>Dikarya</taxon>
        <taxon>Ascomycota</taxon>
        <taxon>Pezizomycotina</taxon>
        <taxon>Sordariomycetes</taxon>
        <taxon>Xylariomycetidae</taxon>
        <taxon>Xylariales</taxon>
        <taxon>Xylariaceae</taxon>
        <taxon>Anthostomella</taxon>
    </lineage>
</organism>
<dbReference type="EMBL" id="CAUWAG010000018">
    <property type="protein sequence ID" value="CAJ2511910.1"/>
    <property type="molecule type" value="Genomic_DNA"/>
</dbReference>
<proteinExistence type="predicted"/>
<comment type="caution">
    <text evidence="1">The sequence shown here is derived from an EMBL/GenBank/DDBJ whole genome shotgun (WGS) entry which is preliminary data.</text>
</comment>
<keyword evidence="2" id="KW-1185">Reference proteome</keyword>
<protein>
    <submittedName>
        <fullName evidence="1">Uu.00g075350.m01.CDS01</fullName>
    </submittedName>
</protein>
<dbReference type="AlphaFoldDB" id="A0AAI8VWJ3"/>